<dbReference type="Pfam" id="PF07592">
    <property type="entry name" value="DDE_Tnp_ISAZ013"/>
    <property type="match status" value="1"/>
</dbReference>
<dbReference type="Proteomes" id="UP000011991">
    <property type="component" value="Unassembled WGS sequence"/>
</dbReference>
<dbReference type="InterPro" id="IPR011518">
    <property type="entry name" value="Transposase_36"/>
</dbReference>
<protein>
    <submittedName>
        <fullName evidence="1">Transposase, Rhodopirellula-type</fullName>
    </submittedName>
</protein>
<gene>
    <name evidence="1" type="ORF">RMSM_02046</name>
</gene>
<keyword evidence="2" id="KW-1185">Reference proteome</keyword>
<name>M5S4A9_9BACT</name>
<dbReference type="AlphaFoldDB" id="M5S4A9"/>
<dbReference type="PATRIC" id="fig|1265738.3.peg.2048"/>
<proteinExistence type="predicted"/>
<dbReference type="EMBL" id="ANOG01000286">
    <property type="protein sequence ID" value="EMI21029.1"/>
    <property type="molecule type" value="Genomic_DNA"/>
</dbReference>
<sequence length="161" mass="17749">MGLRTIADRIASSGFNASLGVIGQILSGTLGLGRRKISKDIPLGSSEFREEQFDRIAALRREYESHGWPVISVDTKKKELIGYFARSGRAWTDGTLHAFDHDFGSCSNSAKAIPYGVYDTVANDGFVYLATGSDTGELAADALRRWWHRLGRSRYEGLAVF</sequence>
<reference evidence="1 2" key="1">
    <citation type="journal article" date="2013" name="Mar. Genomics">
        <title>Expression of sulfatases in Rhodopirellula baltica and the diversity of sulfatases in the genus Rhodopirellula.</title>
        <authorList>
            <person name="Wegner C.E."/>
            <person name="Richter-Heitmann T."/>
            <person name="Klindworth A."/>
            <person name="Klockow C."/>
            <person name="Richter M."/>
            <person name="Achstetter T."/>
            <person name="Glockner F.O."/>
            <person name="Harder J."/>
        </authorList>
    </citation>
    <scope>NUCLEOTIDE SEQUENCE [LARGE SCALE GENOMIC DNA]</scope>
    <source>
        <strain evidence="1 2">SM1</strain>
    </source>
</reference>
<accession>M5S4A9</accession>
<evidence type="ECO:0000313" key="2">
    <source>
        <dbReference type="Proteomes" id="UP000011991"/>
    </source>
</evidence>
<organism evidence="1 2">
    <name type="scientific">Rhodopirellula maiorica SM1</name>
    <dbReference type="NCBI Taxonomy" id="1265738"/>
    <lineage>
        <taxon>Bacteria</taxon>
        <taxon>Pseudomonadati</taxon>
        <taxon>Planctomycetota</taxon>
        <taxon>Planctomycetia</taxon>
        <taxon>Pirellulales</taxon>
        <taxon>Pirellulaceae</taxon>
        <taxon>Novipirellula</taxon>
    </lineage>
</organism>
<comment type="caution">
    <text evidence="1">The sequence shown here is derived from an EMBL/GenBank/DDBJ whole genome shotgun (WGS) entry which is preliminary data.</text>
</comment>
<evidence type="ECO:0000313" key="1">
    <source>
        <dbReference type="EMBL" id="EMI21029.1"/>
    </source>
</evidence>